<feature type="region of interest" description="Disordered" evidence="1">
    <location>
        <begin position="1"/>
        <end position="23"/>
    </location>
</feature>
<name>A0A0L0P7C2_CANAR</name>
<evidence type="ECO:0000256" key="1">
    <source>
        <dbReference type="SAM" id="MobiDB-lite"/>
    </source>
</evidence>
<evidence type="ECO:0000313" key="3">
    <source>
        <dbReference type="Proteomes" id="UP000037122"/>
    </source>
</evidence>
<evidence type="ECO:0000313" key="2">
    <source>
        <dbReference type="EMBL" id="KNE02267.1"/>
    </source>
</evidence>
<accession>A0A0L0P7C2</accession>
<comment type="caution">
    <text evidence="2">The sequence shown here is derived from an EMBL/GenBank/DDBJ whole genome shotgun (WGS) entry which is preliminary data.</text>
</comment>
<dbReference type="VEuPathDB" id="FungiDB:QG37_00517"/>
<dbReference type="Proteomes" id="UP000037122">
    <property type="component" value="Unassembled WGS sequence"/>
</dbReference>
<organism evidence="2 3">
    <name type="scientific">Candidozyma auris</name>
    <name type="common">Yeast</name>
    <name type="synonym">Candida auris</name>
    <dbReference type="NCBI Taxonomy" id="498019"/>
    <lineage>
        <taxon>Eukaryota</taxon>
        <taxon>Fungi</taxon>
        <taxon>Dikarya</taxon>
        <taxon>Ascomycota</taxon>
        <taxon>Saccharomycotina</taxon>
        <taxon>Pichiomycetes</taxon>
        <taxon>Metschnikowiaceae</taxon>
        <taxon>Candidozyma</taxon>
    </lineage>
</organism>
<reference evidence="3" key="1">
    <citation type="journal article" date="2015" name="BMC Genomics">
        <title>Draft genome of a commonly misdiagnosed multidrug resistant pathogen Candida auris.</title>
        <authorList>
            <person name="Chatterjee S."/>
            <person name="Alampalli S.V."/>
            <person name="Nageshan R.K."/>
            <person name="Chettiar S.T."/>
            <person name="Joshi S."/>
            <person name="Tatu U.S."/>
        </authorList>
    </citation>
    <scope>NUCLEOTIDE SEQUENCE [LARGE SCALE GENOMIC DNA]</scope>
    <source>
        <strain evidence="3">6684</strain>
    </source>
</reference>
<dbReference type="EMBL" id="LGST01000004">
    <property type="protein sequence ID" value="KNE02267.1"/>
    <property type="molecule type" value="Genomic_DNA"/>
</dbReference>
<dbReference type="AlphaFoldDB" id="A0A0L0P7C2"/>
<sequence length="51" mass="5590">MEAGGTSDDGTKGSKQYTNRKNQIEAQAAKGILSRKYRSRRVVTGDITVFV</sequence>
<gene>
    <name evidence="2" type="ORF">QG37_00517</name>
</gene>
<proteinExistence type="predicted"/>
<feature type="compositionally biased region" description="Polar residues" evidence="1">
    <location>
        <begin position="13"/>
        <end position="23"/>
    </location>
</feature>
<protein>
    <submittedName>
        <fullName evidence="2">Uncharacterized protein</fullName>
    </submittedName>
</protein>